<sequence length="272" mass="30706">MKKLLTLLLGVAFIIVLYLGQSHWNQQLGASAKNKPHTTSSQTSTATLDKQNDDERGNEKQLLDYTSHWPAASVDRFKQTLKEKKPFTILFVGSPAIGSESDGTFPLVKEKLIETFGEKNIQVALKTYNSTSTQFIKGNKQEEIAAEHADLIVLEPFILLNNGLVLINDTLQHTTKIIDDIKASNPKTAFILQPSYPLYQAKIYPKQVLEFKNYAKKNQISYLDHWTAWPDSNKDSLKDYLLPDQSAPNEKGAQLWSEYILQFLISKSTSSK</sequence>
<dbReference type="CDD" id="cd00229">
    <property type="entry name" value="SGNH_hydrolase"/>
    <property type="match status" value="1"/>
</dbReference>
<evidence type="ECO:0000313" key="2">
    <source>
        <dbReference type="EMBL" id="CAH2716761.1"/>
    </source>
</evidence>
<organism evidence="2 3">
    <name type="scientific">Neobacillus rhizosphaerae</name>
    <dbReference type="NCBI Taxonomy" id="2880965"/>
    <lineage>
        <taxon>Bacteria</taxon>
        <taxon>Bacillati</taxon>
        <taxon>Bacillota</taxon>
        <taxon>Bacilli</taxon>
        <taxon>Bacillales</taxon>
        <taxon>Bacillaceae</taxon>
        <taxon>Neobacillus</taxon>
    </lineage>
</organism>
<evidence type="ECO:0008006" key="4">
    <source>
        <dbReference type="Google" id="ProtNLM"/>
    </source>
</evidence>
<dbReference type="InterPro" id="IPR036514">
    <property type="entry name" value="SGNH_hydro_sf"/>
</dbReference>
<evidence type="ECO:0000256" key="1">
    <source>
        <dbReference type="SAM" id="MobiDB-lite"/>
    </source>
</evidence>
<feature type="compositionally biased region" description="Polar residues" evidence="1">
    <location>
        <begin position="37"/>
        <end position="49"/>
    </location>
</feature>
<dbReference type="SUPFAM" id="SSF52266">
    <property type="entry name" value="SGNH hydrolase"/>
    <property type="match status" value="1"/>
</dbReference>
<accession>A0ABN8KSB5</accession>
<comment type="caution">
    <text evidence="2">The sequence shown here is derived from an EMBL/GenBank/DDBJ whole genome shotgun (WGS) entry which is preliminary data.</text>
</comment>
<evidence type="ECO:0000313" key="3">
    <source>
        <dbReference type="Proteomes" id="UP000838308"/>
    </source>
</evidence>
<gene>
    <name evidence="2" type="ORF">BACCIP111895_03949</name>
</gene>
<feature type="region of interest" description="Disordered" evidence="1">
    <location>
        <begin position="30"/>
        <end position="57"/>
    </location>
</feature>
<dbReference type="Gene3D" id="3.40.50.1110">
    <property type="entry name" value="SGNH hydrolase"/>
    <property type="match status" value="1"/>
</dbReference>
<reference evidence="2" key="1">
    <citation type="submission" date="2022-04" db="EMBL/GenBank/DDBJ databases">
        <authorList>
            <person name="Criscuolo A."/>
        </authorList>
    </citation>
    <scope>NUCLEOTIDE SEQUENCE</scope>
    <source>
        <strain evidence="2">CIP111895</strain>
    </source>
</reference>
<keyword evidence="3" id="KW-1185">Reference proteome</keyword>
<dbReference type="Proteomes" id="UP000838308">
    <property type="component" value="Unassembled WGS sequence"/>
</dbReference>
<dbReference type="EMBL" id="CALBWS010000032">
    <property type="protein sequence ID" value="CAH2716761.1"/>
    <property type="molecule type" value="Genomic_DNA"/>
</dbReference>
<proteinExistence type="predicted"/>
<protein>
    <recommendedName>
        <fullName evidence="4">SGNH hydrolase-type esterase domain-containing protein</fullName>
    </recommendedName>
</protein>
<name>A0ABN8KSB5_9BACI</name>
<dbReference type="RefSeq" id="WP_248736998.1">
    <property type="nucleotide sequence ID" value="NZ_CALBWS010000032.1"/>
</dbReference>